<dbReference type="PRINTS" id="PR01217">
    <property type="entry name" value="PRICHEXTENSN"/>
</dbReference>
<dbReference type="Proteomes" id="UP000013827">
    <property type="component" value="Unassembled WGS sequence"/>
</dbReference>
<accession>A0A0D3J196</accession>
<protein>
    <recommendedName>
        <fullName evidence="5">Apple domain-containing protein</fullName>
    </recommendedName>
</protein>
<keyword evidence="2" id="KW-0812">Transmembrane</keyword>
<sequence>MSSTLWPLAGNAHGACRDAALNTPANDLLLGLSELSCQDACVADSFCHATGFSIPVGWKKECRLFKSPVVRTLPMSGVSCRLKPGSSSSYIGPSSMSLSFGPGLAQATGPPTPSSPPPPQLPWALPPPPPPSALSATPWWLPPPSPPPNLPPPTPPPPPPSPPPNLPPPTPPPPSLPPPLPCTECADERNKWMATNSLTCHSFPYAYIKLCKWDAEWAMQKFCQRSCFDNGAGYGGDLCCASERPPPPPPTVRLAAVLPGSSTLPWPVRTHAPPQAPLHPPLWPPLPPLLPCTECADERNKWMATNSLTCHSFPYAYIKLCKWDAEWAMQKFCQRSCFDNGAGYGDEPPQLPPLDASEAIVKGLRLWQLAGRGAMGPAAQIWSYGLAGAATGVAAGLLGVGLWAGLLCWRRRPYPLRDRETEGRAPAHLRHTQLQESIAIADHDETDRSSQRALTMAEPVDAGVEAARRVARETDELWARQTGAVPRVRDLIASSEERSGAQPAPRRSYGKS</sequence>
<organism evidence="3 4">
    <name type="scientific">Emiliania huxleyi (strain CCMP1516)</name>
    <dbReference type="NCBI Taxonomy" id="280463"/>
    <lineage>
        <taxon>Eukaryota</taxon>
        <taxon>Haptista</taxon>
        <taxon>Haptophyta</taxon>
        <taxon>Prymnesiophyceae</taxon>
        <taxon>Isochrysidales</taxon>
        <taxon>Noelaerhabdaceae</taxon>
        <taxon>Emiliania</taxon>
    </lineage>
</organism>
<feature type="transmembrane region" description="Helical" evidence="2">
    <location>
        <begin position="381"/>
        <end position="409"/>
    </location>
</feature>
<reference evidence="3" key="2">
    <citation type="submission" date="2024-10" db="UniProtKB">
        <authorList>
            <consortium name="EnsemblProtists"/>
        </authorList>
    </citation>
    <scope>IDENTIFICATION</scope>
</reference>
<keyword evidence="2" id="KW-0472">Membrane</keyword>
<evidence type="ECO:0000313" key="4">
    <source>
        <dbReference type="Proteomes" id="UP000013827"/>
    </source>
</evidence>
<dbReference type="PANTHER" id="PTHR48125">
    <property type="entry name" value="LP07818P1"/>
    <property type="match status" value="1"/>
</dbReference>
<feature type="compositionally biased region" description="Pro residues" evidence="1">
    <location>
        <begin position="110"/>
        <end position="132"/>
    </location>
</feature>
<keyword evidence="4" id="KW-1185">Reference proteome</keyword>
<dbReference type="GeneID" id="17263430"/>
<evidence type="ECO:0000256" key="2">
    <source>
        <dbReference type="SAM" id="Phobius"/>
    </source>
</evidence>
<feature type="compositionally biased region" description="Basic and acidic residues" evidence="1">
    <location>
        <begin position="489"/>
        <end position="499"/>
    </location>
</feature>
<feature type="region of interest" description="Disordered" evidence="1">
    <location>
        <begin position="99"/>
        <end position="182"/>
    </location>
</feature>
<name>A0A0D3J196_EMIH1</name>
<proteinExistence type="predicted"/>
<reference evidence="4" key="1">
    <citation type="journal article" date="2013" name="Nature">
        <title>Pan genome of the phytoplankton Emiliania underpins its global distribution.</title>
        <authorList>
            <person name="Read B.A."/>
            <person name="Kegel J."/>
            <person name="Klute M.J."/>
            <person name="Kuo A."/>
            <person name="Lefebvre S.C."/>
            <person name="Maumus F."/>
            <person name="Mayer C."/>
            <person name="Miller J."/>
            <person name="Monier A."/>
            <person name="Salamov A."/>
            <person name="Young J."/>
            <person name="Aguilar M."/>
            <person name="Claverie J.M."/>
            <person name="Frickenhaus S."/>
            <person name="Gonzalez K."/>
            <person name="Herman E.K."/>
            <person name="Lin Y.C."/>
            <person name="Napier J."/>
            <person name="Ogata H."/>
            <person name="Sarno A.F."/>
            <person name="Shmutz J."/>
            <person name="Schroeder D."/>
            <person name="de Vargas C."/>
            <person name="Verret F."/>
            <person name="von Dassow P."/>
            <person name="Valentin K."/>
            <person name="Van de Peer Y."/>
            <person name="Wheeler G."/>
            <person name="Dacks J.B."/>
            <person name="Delwiche C.F."/>
            <person name="Dyhrman S.T."/>
            <person name="Glockner G."/>
            <person name="John U."/>
            <person name="Richards T."/>
            <person name="Worden A.Z."/>
            <person name="Zhang X."/>
            <person name="Grigoriev I.V."/>
            <person name="Allen A.E."/>
            <person name="Bidle K."/>
            <person name="Borodovsky M."/>
            <person name="Bowler C."/>
            <person name="Brownlee C."/>
            <person name="Cock J.M."/>
            <person name="Elias M."/>
            <person name="Gladyshev V.N."/>
            <person name="Groth M."/>
            <person name="Guda C."/>
            <person name="Hadaegh A."/>
            <person name="Iglesias-Rodriguez M.D."/>
            <person name="Jenkins J."/>
            <person name="Jones B.M."/>
            <person name="Lawson T."/>
            <person name="Leese F."/>
            <person name="Lindquist E."/>
            <person name="Lobanov A."/>
            <person name="Lomsadze A."/>
            <person name="Malik S.B."/>
            <person name="Marsh M.E."/>
            <person name="Mackinder L."/>
            <person name="Mock T."/>
            <person name="Mueller-Roeber B."/>
            <person name="Pagarete A."/>
            <person name="Parker M."/>
            <person name="Probert I."/>
            <person name="Quesneville H."/>
            <person name="Raines C."/>
            <person name="Rensing S.A."/>
            <person name="Riano-Pachon D.M."/>
            <person name="Richier S."/>
            <person name="Rokitta S."/>
            <person name="Shiraiwa Y."/>
            <person name="Soanes D.M."/>
            <person name="van der Giezen M."/>
            <person name="Wahlund T.M."/>
            <person name="Williams B."/>
            <person name="Wilson W."/>
            <person name="Wolfe G."/>
            <person name="Wurch L.L."/>
        </authorList>
    </citation>
    <scope>NUCLEOTIDE SEQUENCE</scope>
</reference>
<dbReference type="EnsemblProtists" id="EOD17281">
    <property type="protein sequence ID" value="EOD17281"/>
    <property type="gene ID" value="EMIHUDRAFT_118619"/>
</dbReference>
<feature type="region of interest" description="Disordered" evidence="1">
    <location>
        <begin position="489"/>
        <end position="512"/>
    </location>
</feature>
<dbReference type="RefSeq" id="XP_005769710.1">
    <property type="nucleotide sequence ID" value="XM_005769653.1"/>
</dbReference>
<evidence type="ECO:0008006" key="5">
    <source>
        <dbReference type="Google" id="ProtNLM"/>
    </source>
</evidence>
<evidence type="ECO:0000313" key="3">
    <source>
        <dbReference type="EnsemblProtists" id="EOD17281"/>
    </source>
</evidence>
<evidence type="ECO:0000256" key="1">
    <source>
        <dbReference type="SAM" id="MobiDB-lite"/>
    </source>
</evidence>
<feature type="compositionally biased region" description="Pro residues" evidence="1">
    <location>
        <begin position="140"/>
        <end position="181"/>
    </location>
</feature>
<dbReference type="KEGG" id="ehx:EMIHUDRAFT_118619"/>
<keyword evidence="2" id="KW-1133">Transmembrane helix</keyword>
<dbReference type="STRING" id="2903.R1E2N2"/>
<dbReference type="HOGENOM" id="CLU_558295_0_0_1"/>
<dbReference type="PaxDb" id="2903-EOD17281"/>
<dbReference type="AlphaFoldDB" id="A0A0D3J196"/>
<dbReference type="PANTHER" id="PTHR48125:SF12">
    <property type="entry name" value="AT HOOK TRANSCRIPTION FACTOR FAMILY-RELATED"/>
    <property type="match status" value="1"/>
</dbReference>